<dbReference type="InterPro" id="IPR037523">
    <property type="entry name" value="VOC_core"/>
</dbReference>
<reference evidence="2" key="1">
    <citation type="submission" date="2020-10" db="EMBL/GenBank/DDBJ databases">
        <title>Sequencing the genomes of 1000 actinobacteria strains.</title>
        <authorList>
            <person name="Klenk H.-P."/>
        </authorList>
    </citation>
    <scope>NUCLEOTIDE SEQUENCE</scope>
    <source>
        <strain evidence="2">DSM 45354</strain>
    </source>
</reference>
<dbReference type="SUPFAM" id="SSF54593">
    <property type="entry name" value="Glyoxalase/Bleomycin resistance protein/Dihydroxybiphenyl dioxygenase"/>
    <property type="match status" value="1"/>
</dbReference>
<dbReference type="Proteomes" id="UP000638648">
    <property type="component" value="Unassembled WGS sequence"/>
</dbReference>
<dbReference type="GO" id="GO:0016829">
    <property type="term" value="F:lyase activity"/>
    <property type="evidence" value="ECO:0007669"/>
    <property type="project" value="UniProtKB-KW"/>
</dbReference>
<evidence type="ECO:0000313" key="3">
    <source>
        <dbReference type="Proteomes" id="UP000638648"/>
    </source>
</evidence>
<dbReference type="InterPro" id="IPR004360">
    <property type="entry name" value="Glyas_Fos-R_dOase_dom"/>
</dbReference>
<feature type="domain" description="VOC" evidence="1">
    <location>
        <begin position="2"/>
        <end position="118"/>
    </location>
</feature>
<dbReference type="PANTHER" id="PTHR39175:SF1">
    <property type="entry name" value="FAMILY PROTEIN, PUTATIVE (AFU_ORTHOLOGUE AFUA_3G15060)-RELATED"/>
    <property type="match status" value="1"/>
</dbReference>
<dbReference type="PROSITE" id="PS51819">
    <property type="entry name" value="VOC"/>
    <property type="match status" value="1"/>
</dbReference>
<dbReference type="Gene3D" id="3.10.180.10">
    <property type="entry name" value="2,3-Dihydroxybiphenyl 1,2-Dioxygenase, domain 1"/>
    <property type="match status" value="1"/>
</dbReference>
<organism evidence="2 3">
    <name type="scientific">Actinopolymorpha pittospori</name>
    <dbReference type="NCBI Taxonomy" id="648752"/>
    <lineage>
        <taxon>Bacteria</taxon>
        <taxon>Bacillati</taxon>
        <taxon>Actinomycetota</taxon>
        <taxon>Actinomycetes</taxon>
        <taxon>Propionibacteriales</taxon>
        <taxon>Actinopolymorphaceae</taxon>
        <taxon>Actinopolymorpha</taxon>
    </lineage>
</organism>
<evidence type="ECO:0000313" key="2">
    <source>
        <dbReference type="EMBL" id="MBE1612026.1"/>
    </source>
</evidence>
<comment type="caution">
    <text evidence="2">The sequence shown here is derived from an EMBL/GenBank/DDBJ whole genome shotgun (WGS) entry which is preliminary data.</text>
</comment>
<dbReference type="PANTHER" id="PTHR39175">
    <property type="entry name" value="FAMILY PROTEIN, PUTATIVE (AFU_ORTHOLOGUE AFUA_3G15060)-RELATED"/>
    <property type="match status" value="1"/>
</dbReference>
<dbReference type="AlphaFoldDB" id="A0A927N476"/>
<accession>A0A927N476</accession>
<sequence>MRLHHAQVSCPVGGEDAARAFYGGALGLPEAVKPPALAARGGVWFRSADGRAELHVGVEQDFQPARKAHPAFCVDDIDAVAERVATAGFAVEWDDLFPGYRRFYSQDGNANRVEILSPLDGPADTEGATDR</sequence>
<keyword evidence="2" id="KW-0456">Lyase</keyword>
<dbReference type="InterPro" id="IPR029068">
    <property type="entry name" value="Glyas_Bleomycin-R_OHBP_Dase"/>
</dbReference>
<dbReference type="RefSeq" id="WP_192755148.1">
    <property type="nucleotide sequence ID" value="NZ_BAABJL010000222.1"/>
</dbReference>
<dbReference type="Pfam" id="PF00903">
    <property type="entry name" value="Glyoxalase"/>
    <property type="match status" value="1"/>
</dbReference>
<protein>
    <submittedName>
        <fullName evidence="2">Catechol 2,3-dioxygenase-like lactoylglutathione lyase family enzyme</fullName>
    </submittedName>
</protein>
<keyword evidence="3" id="KW-1185">Reference proteome</keyword>
<name>A0A927N476_9ACTN</name>
<gene>
    <name evidence="2" type="ORF">HEB94_008874</name>
</gene>
<dbReference type="EMBL" id="JADBEM010000001">
    <property type="protein sequence ID" value="MBE1612026.1"/>
    <property type="molecule type" value="Genomic_DNA"/>
</dbReference>
<evidence type="ECO:0000259" key="1">
    <source>
        <dbReference type="PROSITE" id="PS51819"/>
    </source>
</evidence>
<proteinExistence type="predicted"/>